<keyword evidence="2" id="KW-1003">Cell membrane</keyword>
<keyword evidence="15" id="KW-1185">Reference proteome</keyword>
<feature type="domain" description="Cadherin" evidence="13">
    <location>
        <begin position="714"/>
        <end position="819"/>
    </location>
</feature>
<dbReference type="FunFam" id="2.60.40.60:FF:000092">
    <property type="entry name" value="Protocadherin 8"/>
    <property type="match status" value="1"/>
</dbReference>
<dbReference type="CDD" id="cd11304">
    <property type="entry name" value="Cadherin_repeat"/>
    <property type="match status" value="8"/>
</dbReference>
<dbReference type="PANTHER" id="PTHR24028">
    <property type="entry name" value="CADHERIN-87A"/>
    <property type="match status" value="1"/>
</dbReference>
<dbReference type="Gene3D" id="2.60.40.60">
    <property type="entry name" value="Cadherins"/>
    <property type="match status" value="8"/>
</dbReference>
<feature type="domain" description="Cadherin" evidence="13">
    <location>
        <begin position="609"/>
        <end position="714"/>
    </location>
</feature>
<evidence type="ECO:0000256" key="10">
    <source>
        <dbReference type="ARBA" id="ARBA00023180"/>
    </source>
</evidence>
<dbReference type="FunFam" id="2.60.40.60:FF:000005">
    <property type="entry name" value="Protocadherin 9"/>
    <property type="match status" value="1"/>
</dbReference>
<dbReference type="PROSITE" id="PS50268">
    <property type="entry name" value="CADHERIN_2"/>
    <property type="match status" value="7"/>
</dbReference>
<evidence type="ECO:0000256" key="5">
    <source>
        <dbReference type="ARBA" id="ARBA00022737"/>
    </source>
</evidence>
<dbReference type="GO" id="GO:0005509">
    <property type="term" value="F:calcium ion binding"/>
    <property type="evidence" value="ECO:0007669"/>
    <property type="project" value="UniProtKB-UniRule"/>
</dbReference>
<proteinExistence type="predicted"/>
<organism evidence="14 15">
    <name type="scientific">Elysia marginata</name>
    <dbReference type="NCBI Taxonomy" id="1093978"/>
    <lineage>
        <taxon>Eukaryota</taxon>
        <taxon>Metazoa</taxon>
        <taxon>Spiralia</taxon>
        <taxon>Lophotrochozoa</taxon>
        <taxon>Mollusca</taxon>
        <taxon>Gastropoda</taxon>
        <taxon>Heterobranchia</taxon>
        <taxon>Euthyneura</taxon>
        <taxon>Panpulmonata</taxon>
        <taxon>Sacoglossa</taxon>
        <taxon>Placobranchoidea</taxon>
        <taxon>Plakobranchidae</taxon>
        <taxon>Elysia</taxon>
    </lineage>
</organism>
<dbReference type="Pfam" id="PF00028">
    <property type="entry name" value="Cadherin"/>
    <property type="match status" value="5"/>
</dbReference>
<comment type="caution">
    <text evidence="14">The sequence shown here is derived from an EMBL/GenBank/DDBJ whole genome shotgun (WGS) entry which is preliminary data.</text>
</comment>
<evidence type="ECO:0000256" key="11">
    <source>
        <dbReference type="PROSITE-ProRule" id="PRU00043"/>
    </source>
</evidence>
<evidence type="ECO:0000256" key="8">
    <source>
        <dbReference type="ARBA" id="ARBA00022989"/>
    </source>
</evidence>
<dbReference type="Proteomes" id="UP000762676">
    <property type="component" value="Unassembled WGS sequence"/>
</dbReference>
<evidence type="ECO:0000256" key="4">
    <source>
        <dbReference type="ARBA" id="ARBA00022729"/>
    </source>
</evidence>
<sequence length="1059" mass="117881">MFLMSAFPLAGSFELTYRIKEEIPIGTPIGNLGQDSNISRLLSQQDFNTLNYSLLPYPQDDVTLLTLDAHLGVVRSADRIDRERLCPYVTRCTLSLHVSARTKSGQQYHTFDVLVLVEDINDNSPTFEPSSLAVTLDEDVARFSSIPISHAVDEDIGKNGLQSYVLETPNDKFGLKVTRNLDNSLVPELYVKSPLNREEQAFYQLYVLAQDGGTPQLSGKLQVNVTLRDVNDNGPRFLETRYKVNVTETTPKGSRILKLEAEDIDVGVNGNVTSLVSSILTYGCETWTLLAHTERRVQAFENKCLRKLLRISYKDHVTNESVRELVVAYVGPQEPLLATVKRRKLAWFGHVTRHDSLSKTILQGTVEGKCRRGRQRKAWCDNIKEWTGMAMYELVRSASDRDAWRQIPPTTPQVEGLSEFRLGLRQREEIFRVFRVAPYTGHVVTLQDLTSFQDRTFTLIVEAVDGGLKPMSAQAEVIVNVIDSINDAPAIRMTLPAGSKVSVVNEDVRRGFVVGHFLVDDSDTGSNGEVTCYLDRSTRLGSLAAEAFGLQILRSYEYKVTVYRPLDRETTPSYQVTIICRDNGSPQLSTNETFSVVLQDVNDFAPQFTLPVWPVKIAENSHNENVVTLEATDRDLGRNKVVRYGLGNVTSLVSTYIEVDPDTGRVTTRKPLDRELFATLNFQVVATDTGDPPMSSTARVVITVLDQNDNYPRVPLGYSLSVSENSPPWTVVGQIEALDPDEGAAGEVIYQLMSDNEATKLFNLTQSGLLRTLRNFDREHRDLYDINVLASDSAPTNPLTNMLHIRVRIADDNDHEPEFRFPRAGNSTTVTSTDARVNATLGYLIARDPDSGENGTLHYTVLDDGGLDILRVDHATGRMYTSRNLRVRDVGEHQVTVFVRDLGVPPLTCIRHLLLVVQPGNASLAAQGSDSGMGRREHIIIVAVLVVVTLSIALCVLLVFLRVFRRDARAERLKYADGFQMGTKNGTPTPESAGLRALCNGEGAGPGEKGDTWRQYNTVSGPGGVTYDVEDDVIMFKLKLAEQYRELEPEDKVSVSSWK</sequence>
<evidence type="ECO:0000256" key="1">
    <source>
        <dbReference type="ARBA" id="ARBA00004251"/>
    </source>
</evidence>
<dbReference type="AlphaFoldDB" id="A0AAV4EUJ6"/>
<dbReference type="InterPro" id="IPR020894">
    <property type="entry name" value="Cadherin_CS"/>
</dbReference>
<feature type="domain" description="Cadherin" evidence="13">
    <location>
        <begin position="834"/>
        <end position="928"/>
    </location>
</feature>
<keyword evidence="3 12" id="KW-0812">Transmembrane</keyword>
<evidence type="ECO:0000259" key="13">
    <source>
        <dbReference type="PROSITE" id="PS50268"/>
    </source>
</evidence>
<keyword evidence="4" id="KW-0732">Signal</keyword>
<dbReference type="PANTHER" id="PTHR24028:SF146">
    <property type="entry name" value="CADHERIN 96CB, ISOFORM D-RELATED"/>
    <property type="match status" value="1"/>
</dbReference>
<dbReference type="FunFam" id="2.60.40.60:FF:000007">
    <property type="entry name" value="Protocadherin alpha 2"/>
    <property type="match status" value="1"/>
</dbReference>
<evidence type="ECO:0000256" key="6">
    <source>
        <dbReference type="ARBA" id="ARBA00022837"/>
    </source>
</evidence>
<feature type="domain" description="Cadherin" evidence="13">
    <location>
        <begin position="128"/>
        <end position="237"/>
    </location>
</feature>
<feature type="transmembrane region" description="Helical" evidence="12">
    <location>
        <begin position="939"/>
        <end position="964"/>
    </location>
</feature>
<reference evidence="14 15" key="1">
    <citation type="journal article" date="2021" name="Elife">
        <title>Chloroplast acquisition without the gene transfer in kleptoplastic sea slugs, Plakobranchus ocellatus.</title>
        <authorList>
            <person name="Maeda T."/>
            <person name="Takahashi S."/>
            <person name="Yoshida T."/>
            <person name="Shimamura S."/>
            <person name="Takaki Y."/>
            <person name="Nagai Y."/>
            <person name="Toyoda A."/>
            <person name="Suzuki Y."/>
            <person name="Arimoto A."/>
            <person name="Ishii H."/>
            <person name="Satoh N."/>
            <person name="Nishiyama T."/>
            <person name="Hasebe M."/>
            <person name="Maruyama T."/>
            <person name="Minagawa J."/>
            <person name="Obokata J."/>
            <person name="Shigenobu S."/>
        </authorList>
    </citation>
    <scope>NUCLEOTIDE SEQUENCE [LARGE SCALE GENOMIC DNA]</scope>
</reference>
<evidence type="ECO:0000256" key="12">
    <source>
        <dbReference type="SAM" id="Phobius"/>
    </source>
</evidence>
<dbReference type="PROSITE" id="PS00232">
    <property type="entry name" value="CADHERIN_1"/>
    <property type="match status" value="2"/>
</dbReference>
<evidence type="ECO:0000313" key="15">
    <source>
        <dbReference type="Proteomes" id="UP000762676"/>
    </source>
</evidence>
<gene>
    <name evidence="14" type="ORF">ElyMa_003638900</name>
</gene>
<dbReference type="GO" id="GO:0005886">
    <property type="term" value="C:plasma membrane"/>
    <property type="evidence" value="ECO:0007669"/>
    <property type="project" value="UniProtKB-SubCell"/>
</dbReference>
<dbReference type="InterPro" id="IPR050174">
    <property type="entry name" value="Protocadherin/Cadherin-CA"/>
</dbReference>
<keyword evidence="9 12" id="KW-0472">Membrane</keyword>
<accession>A0AAV4EUJ6</accession>
<protein>
    <submittedName>
        <fullName evidence="14">Protocadherin-11 X-linked</fullName>
    </submittedName>
</protein>
<feature type="domain" description="Cadherin" evidence="13">
    <location>
        <begin position="397"/>
        <end position="491"/>
    </location>
</feature>
<evidence type="ECO:0000256" key="2">
    <source>
        <dbReference type="ARBA" id="ARBA00022475"/>
    </source>
</evidence>
<comment type="subcellular location">
    <subcellularLocation>
        <location evidence="1">Cell membrane</location>
        <topology evidence="1">Single-pass type I membrane protein</topology>
    </subcellularLocation>
</comment>
<keyword evidence="8 12" id="KW-1133">Transmembrane helix</keyword>
<dbReference type="PRINTS" id="PR00205">
    <property type="entry name" value="CADHERIN"/>
</dbReference>
<keyword evidence="5" id="KW-0677">Repeat</keyword>
<feature type="domain" description="Cadherin" evidence="13">
    <location>
        <begin position="496"/>
        <end position="608"/>
    </location>
</feature>
<keyword evidence="6 11" id="KW-0106">Calcium</keyword>
<name>A0AAV4EUJ6_9GAST</name>
<keyword evidence="7" id="KW-0130">Cell adhesion</keyword>
<evidence type="ECO:0000256" key="9">
    <source>
        <dbReference type="ARBA" id="ARBA00023136"/>
    </source>
</evidence>
<evidence type="ECO:0000256" key="3">
    <source>
        <dbReference type="ARBA" id="ARBA00022692"/>
    </source>
</evidence>
<dbReference type="SUPFAM" id="SSF49313">
    <property type="entry name" value="Cadherin-like"/>
    <property type="match status" value="7"/>
</dbReference>
<dbReference type="Pfam" id="PF08266">
    <property type="entry name" value="Cadherin_2"/>
    <property type="match status" value="1"/>
</dbReference>
<evidence type="ECO:0000256" key="7">
    <source>
        <dbReference type="ARBA" id="ARBA00022889"/>
    </source>
</evidence>
<dbReference type="InterPro" id="IPR002126">
    <property type="entry name" value="Cadherin-like_dom"/>
</dbReference>
<dbReference type="EMBL" id="BMAT01007452">
    <property type="protein sequence ID" value="GFR64708.1"/>
    <property type="molecule type" value="Genomic_DNA"/>
</dbReference>
<keyword evidence="10" id="KW-0325">Glycoprotein</keyword>
<dbReference type="GO" id="GO:0007156">
    <property type="term" value="P:homophilic cell adhesion via plasma membrane adhesion molecules"/>
    <property type="evidence" value="ECO:0007669"/>
    <property type="project" value="InterPro"/>
</dbReference>
<dbReference type="InterPro" id="IPR015919">
    <property type="entry name" value="Cadherin-like_sf"/>
</dbReference>
<dbReference type="InterPro" id="IPR013164">
    <property type="entry name" value="Cadherin_N"/>
</dbReference>
<feature type="domain" description="Cadherin" evidence="13">
    <location>
        <begin position="11"/>
        <end position="127"/>
    </location>
</feature>
<dbReference type="SMART" id="SM00112">
    <property type="entry name" value="CA"/>
    <property type="match status" value="7"/>
</dbReference>
<evidence type="ECO:0000313" key="14">
    <source>
        <dbReference type="EMBL" id="GFR64708.1"/>
    </source>
</evidence>